<gene>
    <name evidence="3" type="ORF">L195_g012382</name>
</gene>
<protein>
    <submittedName>
        <fullName evidence="3">SKIP interacting protein</fullName>
    </submittedName>
</protein>
<sequence length="79" mass="9124">SLEPSIRRVLSLVAKIKLLQKDKEHLRINLHKAEEEVKLLFDENSTLDMENRRLSKKCKEKNHSSSGEKHTSRLSSKAS</sequence>
<dbReference type="Proteomes" id="UP000236291">
    <property type="component" value="Unassembled WGS sequence"/>
</dbReference>
<dbReference type="ExpressionAtlas" id="A0A2K3PK61">
    <property type="expression patterns" value="baseline"/>
</dbReference>
<reference evidence="3 4" key="2">
    <citation type="journal article" date="2017" name="Front. Plant Sci.">
        <title>Gene Classification and Mining of Molecular Markers Useful in Red Clover (Trifolium pratense) Breeding.</title>
        <authorList>
            <person name="Istvanek J."/>
            <person name="Dluhosova J."/>
            <person name="Dluhos P."/>
            <person name="Patkova L."/>
            <person name="Nedelnik J."/>
            <person name="Repkova J."/>
        </authorList>
    </citation>
    <scope>NUCLEOTIDE SEQUENCE [LARGE SCALE GENOMIC DNA]</scope>
    <source>
        <strain evidence="4">cv. Tatra</strain>
        <tissue evidence="3">Young leaves</tissue>
    </source>
</reference>
<dbReference type="EMBL" id="ASHM01007886">
    <property type="protein sequence ID" value="PNY15681.1"/>
    <property type="molecule type" value="Genomic_DNA"/>
</dbReference>
<dbReference type="PANTHER" id="PTHR35689:SF2">
    <property type="entry name" value="PLANT PROTEIN MATCH IS: (TAIR:PLANT.1) PROTEIN, PUTATIVE-RELATED"/>
    <property type="match status" value="1"/>
</dbReference>
<evidence type="ECO:0000313" key="3">
    <source>
        <dbReference type="EMBL" id="PNY15681.1"/>
    </source>
</evidence>
<proteinExistence type="predicted"/>
<evidence type="ECO:0000256" key="1">
    <source>
        <dbReference type="SAM" id="Coils"/>
    </source>
</evidence>
<feature type="coiled-coil region" evidence="1">
    <location>
        <begin position="16"/>
        <end position="50"/>
    </location>
</feature>
<organism evidence="3 4">
    <name type="scientific">Trifolium pratense</name>
    <name type="common">Red clover</name>
    <dbReference type="NCBI Taxonomy" id="57577"/>
    <lineage>
        <taxon>Eukaryota</taxon>
        <taxon>Viridiplantae</taxon>
        <taxon>Streptophyta</taxon>
        <taxon>Embryophyta</taxon>
        <taxon>Tracheophyta</taxon>
        <taxon>Spermatophyta</taxon>
        <taxon>Magnoliopsida</taxon>
        <taxon>eudicotyledons</taxon>
        <taxon>Gunneridae</taxon>
        <taxon>Pentapetalae</taxon>
        <taxon>rosids</taxon>
        <taxon>fabids</taxon>
        <taxon>Fabales</taxon>
        <taxon>Fabaceae</taxon>
        <taxon>Papilionoideae</taxon>
        <taxon>50 kb inversion clade</taxon>
        <taxon>NPAAA clade</taxon>
        <taxon>Hologalegina</taxon>
        <taxon>IRL clade</taxon>
        <taxon>Trifolieae</taxon>
        <taxon>Trifolium</taxon>
    </lineage>
</organism>
<keyword evidence="1" id="KW-0175">Coiled coil</keyword>
<dbReference type="STRING" id="57577.A0A2K3PK61"/>
<feature type="region of interest" description="Disordered" evidence="2">
    <location>
        <begin position="51"/>
        <end position="79"/>
    </location>
</feature>
<comment type="caution">
    <text evidence="3">The sequence shown here is derived from an EMBL/GenBank/DDBJ whole genome shotgun (WGS) entry which is preliminary data.</text>
</comment>
<accession>A0A2K3PK61</accession>
<feature type="non-terminal residue" evidence="3">
    <location>
        <position position="1"/>
    </location>
</feature>
<dbReference type="AlphaFoldDB" id="A0A2K3PK61"/>
<evidence type="ECO:0000313" key="4">
    <source>
        <dbReference type="Proteomes" id="UP000236291"/>
    </source>
</evidence>
<name>A0A2K3PK61_TRIPR</name>
<dbReference type="PANTHER" id="PTHR35689">
    <property type="entry name" value="EARLY ENDOSOME ANTIGEN"/>
    <property type="match status" value="1"/>
</dbReference>
<evidence type="ECO:0000256" key="2">
    <source>
        <dbReference type="SAM" id="MobiDB-lite"/>
    </source>
</evidence>
<feature type="compositionally biased region" description="Basic and acidic residues" evidence="2">
    <location>
        <begin position="61"/>
        <end position="71"/>
    </location>
</feature>
<reference evidence="3 4" key="1">
    <citation type="journal article" date="2014" name="Am. J. Bot.">
        <title>Genome assembly and annotation for red clover (Trifolium pratense; Fabaceae).</title>
        <authorList>
            <person name="Istvanek J."/>
            <person name="Jaros M."/>
            <person name="Krenek A."/>
            <person name="Repkova J."/>
        </authorList>
    </citation>
    <scope>NUCLEOTIDE SEQUENCE [LARGE SCALE GENOMIC DNA]</scope>
    <source>
        <strain evidence="4">cv. Tatra</strain>
        <tissue evidence="3">Young leaves</tissue>
    </source>
</reference>